<evidence type="ECO:0000313" key="1">
    <source>
        <dbReference type="EMBL" id="JAE12898.1"/>
    </source>
</evidence>
<reference evidence="1" key="2">
    <citation type="journal article" date="2015" name="Data Brief">
        <title>Shoot transcriptome of the giant reed, Arundo donax.</title>
        <authorList>
            <person name="Barrero R.A."/>
            <person name="Guerrero F.D."/>
            <person name="Moolhuijzen P."/>
            <person name="Goolsby J.A."/>
            <person name="Tidwell J."/>
            <person name="Bellgard S.E."/>
            <person name="Bellgard M.I."/>
        </authorList>
    </citation>
    <scope>NUCLEOTIDE SEQUENCE</scope>
    <source>
        <tissue evidence="1">Shoot tissue taken approximately 20 cm above the soil surface</tissue>
    </source>
</reference>
<dbReference type="EMBL" id="GBRH01184998">
    <property type="protein sequence ID" value="JAE12898.1"/>
    <property type="molecule type" value="Transcribed_RNA"/>
</dbReference>
<organism evidence="1">
    <name type="scientific">Arundo donax</name>
    <name type="common">Giant reed</name>
    <name type="synonym">Donax arundinaceus</name>
    <dbReference type="NCBI Taxonomy" id="35708"/>
    <lineage>
        <taxon>Eukaryota</taxon>
        <taxon>Viridiplantae</taxon>
        <taxon>Streptophyta</taxon>
        <taxon>Embryophyta</taxon>
        <taxon>Tracheophyta</taxon>
        <taxon>Spermatophyta</taxon>
        <taxon>Magnoliopsida</taxon>
        <taxon>Liliopsida</taxon>
        <taxon>Poales</taxon>
        <taxon>Poaceae</taxon>
        <taxon>PACMAD clade</taxon>
        <taxon>Arundinoideae</taxon>
        <taxon>Arundineae</taxon>
        <taxon>Arundo</taxon>
    </lineage>
</organism>
<sequence length="35" mass="4056">MVSISHSIMSLTIDDIPHRSTDRCFMYLESKQNAK</sequence>
<dbReference type="AlphaFoldDB" id="A0A0A9FX19"/>
<protein>
    <submittedName>
        <fullName evidence="1">Uncharacterized protein</fullName>
    </submittedName>
</protein>
<accession>A0A0A9FX19</accession>
<proteinExistence type="predicted"/>
<reference evidence="1" key="1">
    <citation type="submission" date="2014-09" db="EMBL/GenBank/DDBJ databases">
        <authorList>
            <person name="Magalhaes I.L.F."/>
            <person name="Oliveira U."/>
            <person name="Santos F.R."/>
            <person name="Vidigal T.H.D.A."/>
            <person name="Brescovit A.D."/>
            <person name="Santos A.J."/>
        </authorList>
    </citation>
    <scope>NUCLEOTIDE SEQUENCE</scope>
    <source>
        <tissue evidence="1">Shoot tissue taken approximately 20 cm above the soil surface</tissue>
    </source>
</reference>
<name>A0A0A9FX19_ARUDO</name>